<reference evidence="1" key="1">
    <citation type="submission" date="2021-02" db="EMBL/GenBank/DDBJ databases">
        <authorList>
            <consortium name="DOE Joint Genome Institute"/>
            <person name="Ahrendt S."/>
            <person name="Looney B.P."/>
            <person name="Miyauchi S."/>
            <person name="Morin E."/>
            <person name="Drula E."/>
            <person name="Courty P.E."/>
            <person name="Chicoki N."/>
            <person name="Fauchery L."/>
            <person name="Kohler A."/>
            <person name="Kuo A."/>
            <person name="Labutti K."/>
            <person name="Pangilinan J."/>
            <person name="Lipzen A."/>
            <person name="Riley R."/>
            <person name="Andreopoulos W."/>
            <person name="He G."/>
            <person name="Johnson J."/>
            <person name="Barry K.W."/>
            <person name="Grigoriev I.V."/>
            <person name="Nagy L."/>
            <person name="Hibbett D."/>
            <person name="Henrissat B."/>
            <person name="Matheny P.B."/>
            <person name="Labbe J."/>
            <person name="Martin F."/>
        </authorList>
    </citation>
    <scope>NUCLEOTIDE SEQUENCE</scope>
    <source>
        <strain evidence="1">FP105234-sp</strain>
    </source>
</reference>
<accession>A0ACB8S939</accession>
<reference evidence="1" key="2">
    <citation type="journal article" date="2022" name="New Phytol.">
        <title>Evolutionary transition to the ectomycorrhizal habit in the genomes of a hyperdiverse lineage of mushroom-forming fungi.</title>
        <authorList>
            <person name="Looney B."/>
            <person name="Miyauchi S."/>
            <person name="Morin E."/>
            <person name="Drula E."/>
            <person name="Courty P.E."/>
            <person name="Kohler A."/>
            <person name="Kuo A."/>
            <person name="LaButti K."/>
            <person name="Pangilinan J."/>
            <person name="Lipzen A."/>
            <person name="Riley R."/>
            <person name="Andreopoulos W."/>
            <person name="He G."/>
            <person name="Johnson J."/>
            <person name="Nolan M."/>
            <person name="Tritt A."/>
            <person name="Barry K.W."/>
            <person name="Grigoriev I.V."/>
            <person name="Nagy L.G."/>
            <person name="Hibbett D."/>
            <person name="Henrissat B."/>
            <person name="Matheny P.B."/>
            <person name="Labbe J."/>
            <person name="Martin F.M."/>
        </authorList>
    </citation>
    <scope>NUCLEOTIDE SEQUENCE</scope>
    <source>
        <strain evidence="1">FP105234-sp</strain>
    </source>
</reference>
<sequence length="358" mass="40245">MPPKKQQPQASSSKAKIDKTFGLKNKKSAKVQKQIAQIQSQSAQAGKSPEALAKQKEKELREKVQADEAKRKKEEAELFKPVQVQKVPFGVDPKTVLCAFFKAGHCDKGTKCKFSHDLNVGRKVEKKNLYEDARSKETDTMDTWDEEKLRSVVLSKSGNPRTQTDIVCKFFIEAIELQKYLFGWFWDCPNGEACQYRHALPPGFVLKSQRKAAEDAEKANAITIEEFLETERHKLGPNLTPVTPESFAKWKQTRMSKKDAEAEALRKTKDQQAAAGKSSGMSGRDLFQYNPEWFEDSDDGEDEWDLAKYRRESEDAELAAEEERIRVLALEDGTHEGGSSNGFAGDDGETIEASGSQL</sequence>
<proteinExistence type="predicted"/>
<organism evidence="1 2">
    <name type="scientific">Auriscalpium vulgare</name>
    <dbReference type="NCBI Taxonomy" id="40419"/>
    <lineage>
        <taxon>Eukaryota</taxon>
        <taxon>Fungi</taxon>
        <taxon>Dikarya</taxon>
        <taxon>Basidiomycota</taxon>
        <taxon>Agaricomycotina</taxon>
        <taxon>Agaricomycetes</taxon>
        <taxon>Russulales</taxon>
        <taxon>Auriscalpiaceae</taxon>
        <taxon>Auriscalpium</taxon>
    </lineage>
</organism>
<protein>
    <submittedName>
        <fullName evidence="1">Uncharacterized protein</fullName>
    </submittedName>
</protein>
<comment type="caution">
    <text evidence="1">The sequence shown here is derived from an EMBL/GenBank/DDBJ whole genome shotgun (WGS) entry which is preliminary data.</text>
</comment>
<gene>
    <name evidence="1" type="ORF">FA95DRAFT_1483671</name>
</gene>
<evidence type="ECO:0000313" key="2">
    <source>
        <dbReference type="Proteomes" id="UP000814033"/>
    </source>
</evidence>
<dbReference type="Proteomes" id="UP000814033">
    <property type="component" value="Unassembled WGS sequence"/>
</dbReference>
<keyword evidence="2" id="KW-1185">Reference proteome</keyword>
<dbReference type="EMBL" id="MU275846">
    <property type="protein sequence ID" value="KAI0052313.1"/>
    <property type="molecule type" value="Genomic_DNA"/>
</dbReference>
<name>A0ACB8S939_9AGAM</name>
<evidence type="ECO:0000313" key="1">
    <source>
        <dbReference type="EMBL" id="KAI0052313.1"/>
    </source>
</evidence>